<protein>
    <recommendedName>
        <fullName evidence="5">RRM domain-containing protein</fullName>
    </recommendedName>
</protein>
<keyword evidence="2" id="KW-0677">Repeat</keyword>
<reference evidence="6" key="3">
    <citation type="submission" date="2020-12" db="UniProtKB">
        <authorList>
            <consortium name="EnsemblPlants"/>
        </authorList>
    </citation>
    <scope>IDENTIFICATION</scope>
</reference>
<dbReference type="KEGG" id="ppp:112291653"/>
<dbReference type="EnsemblPlants" id="Pp3c14_17110V3.2">
    <property type="protein sequence ID" value="Pp3c14_17110V3.2"/>
    <property type="gene ID" value="Pp3c14_17110"/>
</dbReference>
<dbReference type="InterPro" id="IPR021790">
    <property type="entry name" value="PTBP1-like_RRM2"/>
</dbReference>
<dbReference type="InterPro" id="IPR035979">
    <property type="entry name" value="RBD_domain_sf"/>
</dbReference>
<feature type="domain" description="RRM" evidence="5">
    <location>
        <begin position="22"/>
        <end position="96"/>
    </location>
</feature>
<dbReference type="CDD" id="cd12687">
    <property type="entry name" value="RRM1_PTBPH3"/>
    <property type="match status" value="1"/>
</dbReference>
<evidence type="ECO:0000256" key="2">
    <source>
        <dbReference type="ARBA" id="ARBA00022737"/>
    </source>
</evidence>
<dbReference type="GO" id="GO:0043484">
    <property type="term" value="P:regulation of RNA splicing"/>
    <property type="evidence" value="ECO:0000318"/>
    <property type="project" value="GO_Central"/>
</dbReference>
<dbReference type="PANTHER" id="PTHR15592">
    <property type="entry name" value="MATRIN 3/NUCLEAR PROTEIN 220-RELATED"/>
    <property type="match status" value="1"/>
</dbReference>
<dbReference type="InterPro" id="IPR034796">
    <property type="entry name" value="PTBPH3_RRM2"/>
</dbReference>
<dbReference type="AlphaFoldDB" id="A0A7I4AN12"/>
<name>A0A7I4AN12_PHYPA</name>
<dbReference type="OrthoDB" id="296632at2759"/>
<dbReference type="Gene3D" id="3.30.70.330">
    <property type="match status" value="4"/>
</dbReference>
<dbReference type="RefSeq" id="XP_024395157.1">
    <property type="nucleotide sequence ID" value="XM_024539389.2"/>
</dbReference>
<sequence length="494" mass="54029">MRHPIRHLQAPSVNAKMTEPSKVLHIRNVGPEVAESDLLQLAQSFGVVQKVVMLRAKNQALLQMQDVPSAINVMQYYTTVQPSVRGRNVYMQFSSHKELTTPDQNGQTRRLPAEQELLPNRILLITIHNPLYPITVDVLHQVFSPHGFVEKIVTFTKSAGLQALLQYASQPSAVQARTTLQGRNIYDGCCTLDIQYSNLQELQVNYNNERTRDFTNAALPSEQSRPGNSGNNIMGVSLLQSSLFGEGGHMYNMGTGGPRPGGFQQSGGHPALGMNSYGQVAMGGASAAAAAFGGVLPPGITGTNDRSTLLVSNLVPEKIDADRLFNLFSNYGNIVRIKILHNKPDHALIQMGDGFQAELAFNYLKGVTLFGKRMDVNFSKHAQINPSPDTSDFSSSPLNRFNRNAAKNYRYCCAPTKMIHVSSLPADIALEDITSHLSAHGTVVNAKIFESNGKKQALVLFESEEQATEALVCKHATQLQSNTIRLAFSKLASV</sequence>
<feature type="domain" description="RRM" evidence="5">
    <location>
        <begin position="307"/>
        <end position="381"/>
    </location>
</feature>
<dbReference type="Gramene" id="Pp3c14_17110V3.5">
    <property type="protein sequence ID" value="Pp3c14_17110V3.5"/>
    <property type="gene ID" value="Pp3c14_17110"/>
</dbReference>
<dbReference type="InterPro" id="IPR006536">
    <property type="entry name" value="HnRNP-L/PTB"/>
</dbReference>
<proteinExistence type="predicted"/>
<dbReference type="EMBL" id="ABEU02000014">
    <property type="status" value="NOT_ANNOTATED_CDS"/>
    <property type="molecule type" value="Genomic_DNA"/>
</dbReference>
<dbReference type="InterPro" id="IPR000504">
    <property type="entry name" value="RRM_dom"/>
</dbReference>
<keyword evidence="1" id="KW-0597">Phosphoprotein</keyword>
<keyword evidence="3 4" id="KW-0694">RNA-binding</keyword>
<dbReference type="GO" id="GO:0006397">
    <property type="term" value="P:mRNA processing"/>
    <property type="evidence" value="ECO:0007669"/>
    <property type="project" value="InterPro"/>
</dbReference>
<dbReference type="FunCoup" id="A0A7I4AN12">
    <property type="interactions" value="3331"/>
</dbReference>
<evidence type="ECO:0000313" key="6">
    <source>
        <dbReference type="EnsemblPlants" id="Pp3c14_17110V3.2"/>
    </source>
</evidence>
<dbReference type="Pfam" id="PF11835">
    <property type="entry name" value="RRM_8"/>
    <property type="match status" value="1"/>
</dbReference>
<dbReference type="SMART" id="SM00360">
    <property type="entry name" value="RRM"/>
    <property type="match status" value="4"/>
</dbReference>
<evidence type="ECO:0000256" key="1">
    <source>
        <dbReference type="ARBA" id="ARBA00022553"/>
    </source>
</evidence>
<dbReference type="Pfam" id="PF00076">
    <property type="entry name" value="RRM_1"/>
    <property type="match status" value="1"/>
</dbReference>
<evidence type="ECO:0000259" key="5">
    <source>
        <dbReference type="PROSITE" id="PS50102"/>
    </source>
</evidence>
<dbReference type="InterPro" id="IPR034797">
    <property type="entry name" value="PTBPH3_RRM3"/>
</dbReference>
<dbReference type="GeneID" id="112291653"/>
<dbReference type="Pfam" id="PF13893">
    <property type="entry name" value="RRM_5"/>
    <property type="match status" value="2"/>
</dbReference>
<dbReference type="CDD" id="cd12692">
    <property type="entry name" value="RRM2_PTBPH3"/>
    <property type="match status" value="1"/>
</dbReference>
<accession>A0A7I4AN12</accession>
<dbReference type="GO" id="GO:0003729">
    <property type="term" value="F:mRNA binding"/>
    <property type="evidence" value="ECO:0000318"/>
    <property type="project" value="GO_Central"/>
</dbReference>
<reference evidence="6 7" key="1">
    <citation type="journal article" date="2008" name="Science">
        <title>The Physcomitrella genome reveals evolutionary insights into the conquest of land by plants.</title>
        <authorList>
            <person name="Rensing S."/>
            <person name="Lang D."/>
            <person name="Zimmer A."/>
            <person name="Terry A."/>
            <person name="Salamov A."/>
            <person name="Shapiro H."/>
            <person name="Nishiyama T."/>
            <person name="Perroud P.-F."/>
            <person name="Lindquist E."/>
            <person name="Kamisugi Y."/>
            <person name="Tanahashi T."/>
            <person name="Sakakibara K."/>
            <person name="Fujita T."/>
            <person name="Oishi K."/>
            <person name="Shin-I T."/>
            <person name="Kuroki Y."/>
            <person name="Toyoda A."/>
            <person name="Suzuki Y."/>
            <person name="Hashimoto A."/>
            <person name="Yamaguchi K."/>
            <person name="Sugano A."/>
            <person name="Kohara Y."/>
            <person name="Fujiyama A."/>
            <person name="Anterola A."/>
            <person name="Aoki S."/>
            <person name="Ashton N."/>
            <person name="Barbazuk W.B."/>
            <person name="Barker E."/>
            <person name="Bennetzen J."/>
            <person name="Bezanilla M."/>
            <person name="Blankenship R."/>
            <person name="Cho S.H."/>
            <person name="Dutcher S."/>
            <person name="Estelle M."/>
            <person name="Fawcett J.A."/>
            <person name="Gundlach H."/>
            <person name="Hanada K."/>
            <person name="Heyl A."/>
            <person name="Hicks K.A."/>
            <person name="Hugh J."/>
            <person name="Lohr M."/>
            <person name="Mayer K."/>
            <person name="Melkozernov A."/>
            <person name="Murata T."/>
            <person name="Nelson D."/>
            <person name="Pils B."/>
            <person name="Prigge M."/>
            <person name="Reiss B."/>
            <person name="Renner T."/>
            <person name="Rombauts S."/>
            <person name="Rushton P."/>
            <person name="Sanderfoot A."/>
            <person name="Schween G."/>
            <person name="Shiu S.-H."/>
            <person name="Stueber K."/>
            <person name="Theodoulou F.L."/>
            <person name="Tu H."/>
            <person name="Van de Peer Y."/>
            <person name="Verrier P.J."/>
            <person name="Waters E."/>
            <person name="Wood A."/>
            <person name="Yang L."/>
            <person name="Cove D."/>
            <person name="Cuming A."/>
            <person name="Hasebe M."/>
            <person name="Lucas S."/>
            <person name="Mishler D.B."/>
            <person name="Reski R."/>
            <person name="Grigoriev I."/>
            <person name="Quatrano R.S."/>
            <person name="Boore J.L."/>
        </authorList>
    </citation>
    <scope>NUCLEOTIDE SEQUENCE [LARGE SCALE GENOMIC DNA]</scope>
    <source>
        <strain evidence="6 7">cv. Gransden 2004</strain>
    </source>
</reference>
<dbReference type="PROSITE" id="PS50102">
    <property type="entry name" value="RRM"/>
    <property type="match status" value="3"/>
</dbReference>
<dbReference type="CDD" id="cd12426">
    <property type="entry name" value="RRM4_PTBPH3"/>
    <property type="match status" value="1"/>
</dbReference>
<dbReference type="InterPro" id="IPR034795">
    <property type="entry name" value="PTBPH3_RRM1"/>
</dbReference>
<evidence type="ECO:0000256" key="4">
    <source>
        <dbReference type="PROSITE-ProRule" id="PRU00176"/>
    </source>
</evidence>
<dbReference type="GO" id="GO:0005634">
    <property type="term" value="C:nucleus"/>
    <property type="evidence" value="ECO:0000318"/>
    <property type="project" value="GO_Central"/>
</dbReference>
<dbReference type="SUPFAM" id="SSF54928">
    <property type="entry name" value="RNA-binding domain, RBD"/>
    <property type="match status" value="3"/>
</dbReference>
<evidence type="ECO:0000313" key="7">
    <source>
        <dbReference type="Proteomes" id="UP000006727"/>
    </source>
</evidence>
<feature type="domain" description="RRM" evidence="5">
    <location>
        <begin position="417"/>
        <end position="491"/>
    </location>
</feature>
<gene>
    <name evidence="6" type="primary">LOC112291653</name>
</gene>
<reference evidence="6 7" key="2">
    <citation type="journal article" date="2018" name="Plant J.">
        <title>The Physcomitrella patens chromosome-scale assembly reveals moss genome structure and evolution.</title>
        <authorList>
            <person name="Lang D."/>
            <person name="Ullrich K.K."/>
            <person name="Murat F."/>
            <person name="Fuchs J."/>
            <person name="Jenkins J."/>
            <person name="Haas F.B."/>
            <person name="Piednoel M."/>
            <person name="Gundlach H."/>
            <person name="Van Bel M."/>
            <person name="Meyberg R."/>
            <person name="Vives C."/>
            <person name="Morata J."/>
            <person name="Symeonidi A."/>
            <person name="Hiss M."/>
            <person name="Muchero W."/>
            <person name="Kamisugi Y."/>
            <person name="Saleh O."/>
            <person name="Blanc G."/>
            <person name="Decker E.L."/>
            <person name="van Gessel N."/>
            <person name="Grimwood J."/>
            <person name="Hayes R.D."/>
            <person name="Graham S.W."/>
            <person name="Gunter L.E."/>
            <person name="McDaniel S.F."/>
            <person name="Hoernstein S.N.W."/>
            <person name="Larsson A."/>
            <person name="Li F.W."/>
            <person name="Perroud P.F."/>
            <person name="Phillips J."/>
            <person name="Ranjan P."/>
            <person name="Rokshar D.S."/>
            <person name="Rothfels C.J."/>
            <person name="Schneider L."/>
            <person name="Shu S."/>
            <person name="Stevenson D.W."/>
            <person name="Thummler F."/>
            <person name="Tillich M."/>
            <person name="Villarreal Aguilar J.C."/>
            <person name="Widiez T."/>
            <person name="Wong G.K."/>
            <person name="Wymore A."/>
            <person name="Zhang Y."/>
            <person name="Zimmer A.D."/>
            <person name="Quatrano R.S."/>
            <person name="Mayer K.F.X."/>
            <person name="Goodstein D."/>
            <person name="Casacuberta J.M."/>
            <person name="Vandepoele K."/>
            <person name="Reski R."/>
            <person name="Cuming A.C."/>
            <person name="Tuskan G.A."/>
            <person name="Maumus F."/>
            <person name="Salse J."/>
            <person name="Schmutz J."/>
            <person name="Rensing S.A."/>
        </authorList>
    </citation>
    <scope>NUCLEOTIDE SEQUENCE [LARGE SCALE GENOMIC DNA]</scope>
    <source>
        <strain evidence="6 7">cv. Gransden 2004</strain>
    </source>
</reference>
<organism evidence="6 7">
    <name type="scientific">Physcomitrium patens</name>
    <name type="common">Spreading-leaved earth moss</name>
    <name type="synonym">Physcomitrella patens</name>
    <dbReference type="NCBI Taxonomy" id="3218"/>
    <lineage>
        <taxon>Eukaryota</taxon>
        <taxon>Viridiplantae</taxon>
        <taxon>Streptophyta</taxon>
        <taxon>Embryophyta</taxon>
        <taxon>Bryophyta</taxon>
        <taxon>Bryophytina</taxon>
        <taxon>Bryopsida</taxon>
        <taxon>Funariidae</taxon>
        <taxon>Funariales</taxon>
        <taxon>Funariaceae</taxon>
        <taxon>Physcomitrium</taxon>
    </lineage>
</organism>
<dbReference type="Proteomes" id="UP000006727">
    <property type="component" value="Chromosome 14"/>
</dbReference>
<keyword evidence="7" id="KW-1185">Reference proteome</keyword>
<dbReference type="InterPro" id="IPR012677">
    <property type="entry name" value="Nucleotide-bd_a/b_plait_sf"/>
</dbReference>
<dbReference type="NCBIfam" id="TIGR01649">
    <property type="entry name" value="hnRNP-L_PTB"/>
    <property type="match status" value="1"/>
</dbReference>
<dbReference type="Gramene" id="Pp3c14_17110V3.2">
    <property type="protein sequence ID" value="Pp3c14_17110V3.2"/>
    <property type="gene ID" value="Pp3c14_17110"/>
</dbReference>
<dbReference type="CDD" id="cd12698">
    <property type="entry name" value="RRM3_PTBPH3"/>
    <property type="match status" value="1"/>
</dbReference>
<evidence type="ECO:0000256" key="3">
    <source>
        <dbReference type="ARBA" id="ARBA00022884"/>
    </source>
</evidence>
<dbReference type="EnsemblPlants" id="Pp3c14_17110V3.5">
    <property type="protein sequence ID" value="Pp3c14_17110V3.5"/>
    <property type="gene ID" value="Pp3c14_17110"/>
</dbReference>